<dbReference type="SUPFAM" id="SSF56219">
    <property type="entry name" value="DNase I-like"/>
    <property type="match status" value="1"/>
</dbReference>
<keyword evidence="2" id="KW-0378">Hydrolase</keyword>
<sequence>MHLLSTLPLKHWLHGLLFISLSLSGVAYADSYVFITNSTPETVQINVAQTGSSRLTAGSQWRQEATEIAPYATARVLAFNRNVGVKRGKTYQFDTQITAGSSTVIARQQMTGNWVGSSIRHSITTTNNQAPWFTDRNIHRYQAPYQNRPSTQAFAAQFTGGYDDFYYTISNLPPQEPLAGANTLKILTYNIYALPLVASDIGARLTELPAAVKGYDVLFLQEAFSSDSPAMLRELANEYPYQTQILRAPLSGINVYNGGVVIVSRYPLGQVDYVVYPDCTGTDCFADKGYIYAEVIKNGQGYHLVNTHAASFDTDAARQMRQSQFKLMQQHVAAELIPSTDAVIYGGDFNVNKLRFADDYCQMQSNLSAVVPAISGYSASTFDPRVNHYAASYDAVEYLDYLVYSTAHRQPRQAGNDVRVLRSTSDALWRKWDLSDHFAVLGEFRFD</sequence>
<dbReference type="InterPro" id="IPR036691">
    <property type="entry name" value="Endo/exonu/phosph_ase_sf"/>
</dbReference>
<organism evidence="4">
    <name type="scientific">Rheinheimera sp. BAL341</name>
    <dbReference type="NCBI Taxonomy" id="1708203"/>
    <lineage>
        <taxon>Bacteria</taxon>
        <taxon>Pseudomonadati</taxon>
        <taxon>Pseudomonadota</taxon>
        <taxon>Gammaproteobacteria</taxon>
        <taxon>Chromatiales</taxon>
        <taxon>Chromatiaceae</taxon>
        <taxon>Rheinheimera</taxon>
    </lineage>
</organism>
<dbReference type="InterPro" id="IPR038772">
    <property type="entry name" value="Sph/SMPD2-like"/>
</dbReference>
<evidence type="ECO:0000259" key="3">
    <source>
        <dbReference type="Pfam" id="PF03372"/>
    </source>
</evidence>
<protein>
    <submittedName>
        <fullName evidence="4">Phospholipase C</fullName>
    </submittedName>
</protein>
<dbReference type="Gene3D" id="3.60.10.10">
    <property type="entry name" value="Endonuclease/exonuclease/phosphatase"/>
    <property type="match status" value="1"/>
</dbReference>
<gene>
    <name evidence="4" type="ORF">BAL341_3130</name>
</gene>
<evidence type="ECO:0000256" key="2">
    <source>
        <dbReference type="ARBA" id="ARBA00022801"/>
    </source>
</evidence>
<dbReference type="GO" id="GO:0004767">
    <property type="term" value="F:sphingomyelin phosphodiesterase activity"/>
    <property type="evidence" value="ECO:0007669"/>
    <property type="project" value="InterPro"/>
</dbReference>
<dbReference type="GO" id="GO:0005576">
    <property type="term" value="C:extracellular region"/>
    <property type="evidence" value="ECO:0007669"/>
    <property type="project" value="InterPro"/>
</dbReference>
<keyword evidence="1" id="KW-0732">Signal</keyword>
<dbReference type="PANTHER" id="PTHR16320:SF23">
    <property type="entry name" value="SPHINGOMYELINASE C 1"/>
    <property type="match status" value="1"/>
</dbReference>
<reference evidence="4" key="1">
    <citation type="submission" date="2019-04" db="EMBL/GenBank/DDBJ databases">
        <authorList>
            <person name="Brambilla D."/>
        </authorList>
    </citation>
    <scope>NUCLEOTIDE SEQUENCE</scope>
    <source>
        <strain evidence="4">BAL1</strain>
    </source>
</reference>
<dbReference type="CDD" id="cd09078">
    <property type="entry name" value="nSMase"/>
    <property type="match status" value="1"/>
</dbReference>
<dbReference type="InterPro" id="IPR005135">
    <property type="entry name" value="Endo/exonuclease/phosphatase"/>
</dbReference>
<dbReference type="AlphaFoldDB" id="A0A486XU63"/>
<proteinExistence type="predicted"/>
<evidence type="ECO:0000256" key="1">
    <source>
        <dbReference type="ARBA" id="ARBA00022729"/>
    </source>
</evidence>
<dbReference type="PANTHER" id="PTHR16320">
    <property type="entry name" value="SPHINGOMYELINASE FAMILY MEMBER"/>
    <property type="match status" value="1"/>
</dbReference>
<dbReference type="Pfam" id="PF03372">
    <property type="entry name" value="Exo_endo_phos"/>
    <property type="match status" value="1"/>
</dbReference>
<evidence type="ECO:0000313" key="4">
    <source>
        <dbReference type="EMBL" id="VHO06070.1"/>
    </source>
</evidence>
<feature type="domain" description="Endonuclease/exonuclease/phosphatase" evidence="3">
    <location>
        <begin position="187"/>
        <end position="437"/>
    </location>
</feature>
<name>A0A486XU63_9GAMM</name>
<dbReference type="InterPro" id="IPR017766">
    <property type="entry name" value="Sphingomyelinase/PLipase_C"/>
</dbReference>
<accession>A0A486XU63</accession>
<dbReference type="EMBL" id="CAAJGR010000021">
    <property type="protein sequence ID" value="VHO06070.1"/>
    <property type="molecule type" value="Genomic_DNA"/>
</dbReference>